<evidence type="ECO:0000259" key="6">
    <source>
        <dbReference type="Pfam" id="PF00933"/>
    </source>
</evidence>
<evidence type="ECO:0000313" key="7">
    <source>
        <dbReference type="EMBL" id="KTD21356.1"/>
    </source>
</evidence>
<dbReference type="Pfam" id="PF00933">
    <property type="entry name" value="Glyco_hydro_3"/>
    <property type="match status" value="1"/>
</dbReference>
<organism evidence="7 8">
    <name type="scientific">Legionella londiniensis</name>
    <dbReference type="NCBI Taxonomy" id="45068"/>
    <lineage>
        <taxon>Bacteria</taxon>
        <taxon>Pseudomonadati</taxon>
        <taxon>Pseudomonadota</taxon>
        <taxon>Gammaproteobacteria</taxon>
        <taxon>Legionellales</taxon>
        <taxon>Legionellaceae</taxon>
        <taxon>Legionella</taxon>
    </lineage>
</organism>
<dbReference type="STRING" id="45068.Llon_1454"/>
<proteinExistence type="inferred from homology"/>
<evidence type="ECO:0000256" key="1">
    <source>
        <dbReference type="ARBA" id="ARBA00001231"/>
    </source>
</evidence>
<keyword evidence="8" id="KW-1185">Reference proteome</keyword>
<comment type="similarity">
    <text evidence="2">Belongs to the glycosyl hydrolase 3 family.</text>
</comment>
<sequence length="351" mass="38891">MQLRRKIAQMLIMGFKGCSVDEQSPVASWLEKDGLGGVILFDKDLHTNKPCKNLANNTQIKNITRQLQDLSKLADKSSNSQPLPLLIALDYEGGYVDRLAHIPGCIKTLSPAEQALLSPEAFFLHAEKMALQMKSLGFNLNFAPVVDLNLNDEQGIIGKLGRSFADNAEDVVRVAREFVRAFSKHGIICTLKHFPGHGSAIGDTHLGFVDVTHSYQPSELLPYEMLLNEHSSLMVMTAHVINRHLDPQGLPATLSYPIITETLRKKIGFEGVVVSDDLQMHAISDHYSLDESLEKTINAGSDMLIFANQLGAITATEVIDAIENLVERGAISIKRIEEAYERIVLLKRRLN</sequence>
<accession>A0A0W0VMR3</accession>
<comment type="catalytic activity">
    <reaction evidence="1">
        <text>Hydrolysis of terminal non-reducing N-acetyl-D-hexosamine residues in N-acetyl-beta-D-hexosaminides.</text>
        <dbReference type="EC" id="3.2.1.52"/>
    </reaction>
</comment>
<dbReference type="EMBL" id="LNYK01000016">
    <property type="protein sequence ID" value="KTD21356.1"/>
    <property type="molecule type" value="Genomic_DNA"/>
</dbReference>
<gene>
    <name evidence="7" type="ORF">Llon_1454</name>
</gene>
<dbReference type="SUPFAM" id="SSF51445">
    <property type="entry name" value="(Trans)glycosidases"/>
    <property type="match status" value="1"/>
</dbReference>
<dbReference type="InterPro" id="IPR001764">
    <property type="entry name" value="Glyco_hydro_3_N"/>
</dbReference>
<keyword evidence="4 7" id="KW-0378">Hydrolase</keyword>
<protein>
    <recommendedName>
        <fullName evidence="3">beta-N-acetylhexosaminidase</fullName>
        <ecNumber evidence="3">3.2.1.52</ecNumber>
    </recommendedName>
</protein>
<feature type="domain" description="Glycoside hydrolase family 3 N-terminal" evidence="6">
    <location>
        <begin position="3"/>
        <end position="344"/>
    </location>
</feature>
<comment type="caution">
    <text evidence="7">The sequence shown here is derived from an EMBL/GenBank/DDBJ whole genome shotgun (WGS) entry which is preliminary data.</text>
</comment>
<dbReference type="GO" id="GO:0005975">
    <property type="term" value="P:carbohydrate metabolic process"/>
    <property type="evidence" value="ECO:0007669"/>
    <property type="project" value="InterPro"/>
</dbReference>
<name>A0A0W0VMR3_9GAMM</name>
<evidence type="ECO:0000256" key="4">
    <source>
        <dbReference type="ARBA" id="ARBA00022801"/>
    </source>
</evidence>
<evidence type="ECO:0000256" key="3">
    <source>
        <dbReference type="ARBA" id="ARBA00012663"/>
    </source>
</evidence>
<evidence type="ECO:0000313" key="8">
    <source>
        <dbReference type="Proteomes" id="UP000054997"/>
    </source>
</evidence>
<dbReference type="PANTHER" id="PTHR30480">
    <property type="entry name" value="BETA-HEXOSAMINIDASE-RELATED"/>
    <property type="match status" value="1"/>
</dbReference>
<dbReference type="AlphaFoldDB" id="A0A0W0VMR3"/>
<dbReference type="Proteomes" id="UP000054997">
    <property type="component" value="Unassembled WGS sequence"/>
</dbReference>
<dbReference type="InterPro" id="IPR036962">
    <property type="entry name" value="Glyco_hydro_3_N_sf"/>
</dbReference>
<dbReference type="PANTHER" id="PTHR30480:SF13">
    <property type="entry name" value="BETA-HEXOSAMINIDASE"/>
    <property type="match status" value="1"/>
</dbReference>
<dbReference type="PATRIC" id="fig|45068.5.peg.1576"/>
<keyword evidence="5" id="KW-0326">Glycosidase</keyword>
<dbReference type="InterPro" id="IPR050226">
    <property type="entry name" value="NagZ_Beta-hexosaminidase"/>
</dbReference>
<dbReference type="Gene3D" id="3.20.20.300">
    <property type="entry name" value="Glycoside hydrolase, family 3, N-terminal domain"/>
    <property type="match status" value="1"/>
</dbReference>
<dbReference type="EC" id="3.2.1.52" evidence="3"/>
<dbReference type="GO" id="GO:0009254">
    <property type="term" value="P:peptidoglycan turnover"/>
    <property type="evidence" value="ECO:0007669"/>
    <property type="project" value="TreeGrafter"/>
</dbReference>
<evidence type="ECO:0000256" key="5">
    <source>
        <dbReference type="ARBA" id="ARBA00023295"/>
    </source>
</evidence>
<reference evidence="7 8" key="1">
    <citation type="submission" date="2015-11" db="EMBL/GenBank/DDBJ databases">
        <title>Genomic analysis of 38 Legionella species identifies large and diverse effector repertoires.</title>
        <authorList>
            <person name="Burstein D."/>
            <person name="Amaro F."/>
            <person name="Zusman T."/>
            <person name="Lifshitz Z."/>
            <person name="Cohen O."/>
            <person name="Gilbert J.A."/>
            <person name="Pupko T."/>
            <person name="Shuman H.A."/>
            <person name="Segal G."/>
        </authorList>
    </citation>
    <scope>NUCLEOTIDE SEQUENCE [LARGE SCALE GENOMIC DNA]</scope>
    <source>
        <strain evidence="7 8">ATCC 49505</strain>
    </source>
</reference>
<dbReference type="InterPro" id="IPR017853">
    <property type="entry name" value="GH"/>
</dbReference>
<dbReference type="GO" id="GO:0004563">
    <property type="term" value="F:beta-N-acetylhexosaminidase activity"/>
    <property type="evidence" value="ECO:0007669"/>
    <property type="project" value="UniProtKB-EC"/>
</dbReference>
<evidence type="ECO:0000256" key="2">
    <source>
        <dbReference type="ARBA" id="ARBA00005336"/>
    </source>
</evidence>